<dbReference type="Pfam" id="PF14264">
    <property type="entry name" value="Glucos_trans_II"/>
    <property type="match status" value="1"/>
</dbReference>
<keyword evidence="1" id="KW-1133">Transmembrane helix</keyword>
<feature type="transmembrane region" description="Helical" evidence="1">
    <location>
        <begin position="289"/>
        <end position="306"/>
    </location>
</feature>
<feature type="transmembrane region" description="Helical" evidence="1">
    <location>
        <begin position="118"/>
        <end position="140"/>
    </location>
</feature>
<dbReference type="Proteomes" id="UP001460072">
    <property type="component" value="Unassembled WGS sequence"/>
</dbReference>
<feature type="transmembrane region" description="Helical" evidence="1">
    <location>
        <begin position="318"/>
        <end position="337"/>
    </location>
</feature>
<evidence type="ECO:0000256" key="1">
    <source>
        <dbReference type="SAM" id="Phobius"/>
    </source>
</evidence>
<name>A0ABU9N2X8_9FLAO</name>
<feature type="transmembrane region" description="Helical" evidence="1">
    <location>
        <begin position="349"/>
        <end position="367"/>
    </location>
</feature>
<evidence type="ECO:0000313" key="3">
    <source>
        <dbReference type="Proteomes" id="UP001460072"/>
    </source>
</evidence>
<keyword evidence="1" id="KW-0472">Membrane</keyword>
<comment type="caution">
    <text evidence="2">The sequence shown here is derived from an EMBL/GenBank/DDBJ whole genome shotgun (WGS) entry which is preliminary data.</text>
</comment>
<feature type="transmembrane region" description="Helical" evidence="1">
    <location>
        <begin position="152"/>
        <end position="183"/>
    </location>
</feature>
<gene>
    <name evidence="2" type="ORF">WFZ85_02580</name>
</gene>
<dbReference type="EMBL" id="JBCGDO010000002">
    <property type="protein sequence ID" value="MEM0541491.1"/>
    <property type="molecule type" value="Genomic_DNA"/>
</dbReference>
<feature type="transmembrane region" description="Helical" evidence="1">
    <location>
        <begin position="203"/>
        <end position="220"/>
    </location>
</feature>
<proteinExistence type="predicted"/>
<accession>A0ABU9N2X8</accession>
<dbReference type="InterPro" id="IPR025686">
    <property type="entry name" value="Glucos_trans_II"/>
</dbReference>
<feature type="transmembrane region" description="Helical" evidence="1">
    <location>
        <begin position="60"/>
        <end position="82"/>
    </location>
</feature>
<reference evidence="2 3" key="1">
    <citation type="submission" date="2024-03" db="EMBL/GenBank/DDBJ databases">
        <title>Two novel species of the genus Flavobacterium exhibiting potentially degradation of complex polysaccharides.</title>
        <authorList>
            <person name="Lian X."/>
        </authorList>
    </citation>
    <scope>NUCLEOTIDE SEQUENCE [LARGE SCALE GENOMIC DNA]</scope>
    <source>
        <strain evidence="3">j3</strain>
    </source>
</reference>
<keyword evidence="1" id="KW-0812">Transmembrane</keyword>
<feature type="transmembrane region" description="Helical" evidence="1">
    <location>
        <begin position="12"/>
        <end position="30"/>
    </location>
</feature>
<dbReference type="RefSeq" id="WP_342694722.1">
    <property type="nucleotide sequence ID" value="NZ_JBCGDO010000002.1"/>
</dbReference>
<keyword evidence="3" id="KW-1185">Reference proteome</keyword>
<feature type="transmembrane region" description="Helical" evidence="1">
    <location>
        <begin position="94"/>
        <end position="112"/>
    </location>
</feature>
<sequence>MSSPTILTGENPYKLFVFSFLLAIITYGFALTNFTLTVDNEIPILPNYGLDLGRWGHNLILYHLLGGHFQYFSLILSLFLYSVSAIKISNLFKFNNYAAYFFCALFITFPQISYQVVFGMMSVIAGLGVLLSTICVELFLKTIEEKSFFKRIMLFSLIGVILMFNLSLYQAFILIPVVLYLILFFQKIFEENFNLNFEIKKGLLLFLIIIISGILYYLSVKIICPIQQGGYIDSFVSGGSADNQFLNFCSIWLKNLVGNFYYGSFTFIIATLASISLFVTFFIKKENTAIRFLTLLVILIMPFLMSSIITNGYHPPRLYLTSNIVFAFIIVFTLNYFKLNLFNITKVGITLILITHFYFVSHLFYSANKIYKHDKKIAEKIDYIIQNKYPNFSSTEKQIYFYGSFHYDYHQKFRLKNSEIFGGSIYSWDNGSNYRIINFFKEADVAEYNMITKEKFDLAKESISKMPIWPNPESIKMINEAVIVKLGGEKGSPLYFE</sequence>
<organism evidence="2 3">
    <name type="scientific">Flavobacterium aureirubrum</name>
    <dbReference type="NCBI Taxonomy" id="3133147"/>
    <lineage>
        <taxon>Bacteria</taxon>
        <taxon>Pseudomonadati</taxon>
        <taxon>Bacteroidota</taxon>
        <taxon>Flavobacteriia</taxon>
        <taxon>Flavobacteriales</taxon>
        <taxon>Flavobacteriaceae</taxon>
        <taxon>Flavobacterium</taxon>
    </lineage>
</organism>
<evidence type="ECO:0000313" key="2">
    <source>
        <dbReference type="EMBL" id="MEM0541491.1"/>
    </source>
</evidence>
<feature type="transmembrane region" description="Helical" evidence="1">
    <location>
        <begin position="260"/>
        <end position="283"/>
    </location>
</feature>
<protein>
    <submittedName>
        <fullName evidence="2">Glucosyltransferase domain-containing protein</fullName>
    </submittedName>
</protein>